<feature type="region of interest" description="Disordered" evidence="1">
    <location>
        <begin position="41"/>
        <end position="61"/>
    </location>
</feature>
<keyword evidence="2" id="KW-0812">Transmembrane</keyword>
<dbReference type="OrthoDB" id="2970724at2759"/>
<keyword evidence="2" id="KW-1133">Transmembrane helix</keyword>
<comment type="caution">
    <text evidence="3">The sequence shown here is derived from an EMBL/GenBank/DDBJ whole genome shotgun (WGS) entry which is preliminary data.</text>
</comment>
<evidence type="ECO:0000256" key="2">
    <source>
        <dbReference type="SAM" id="Phobius"/>
    </source>
</evidence>
<sequence length="613" mass="67743">MVTFLQSHRHPDALYSTSGPYHKLKDEISAEAESVPLTSFDSISRASPGERKDSHFTSTSASDSNKFVVTTGWTFSLCILLLNGIISTCWGIALFIFSLGVVPIYYNLSLLGKQHPDVTNIVIALVAAISTMHISYIVQQIPAHYSHCLLVDGFTLGHIRWMQGVQQVSIFTRFPDRKNGGRFTRFFTRKQIFWLVAYFGIAFHTSSLVAILQPEIFYKNVMFNDAIPCGLSLNNLTLERDPFLSDDQQEIVDSFSFNIGTMLINYGEQLNGNTTTTIAGRVYRKDNYAYGAIGGLENGLQQVPGVLFNASCSQDNPTEGLRLWQSVFPNRSLPTLVAPLNDSKQIFVDSPIPTHLRNVTSSVPLDIDLLQSQAAMYALVDPSGSGALYSVGLNSDPSQAGILSTLICSWKTSPKLVQVQTIEYVARTLGSSDYPKYPSSTGRATLKTLQGMAEVARLGTSLQKSATYATTPNLIMPFGVYYNINNSISEPSQILETILADGGKASMTVYNVHFSTHPQELDEKCGSKNRTIAEHWRFHNSRNLGWVATIWTTAIGIYAIVAAIWMKGRRRMQKVSILDAPGAFSLGRDYEVGDTDVLRVQNGRVVVQEYKST</sequence>
<organism evidence="3">
    <name type="scientific">Psilocybe cubensis</name>
    <name type="common">Psychedelic mushroom</name>
    <name type="synonym">Stropharia cubensis</name>
    <dbReference type="NCBI Taxonomy" id="181762"/>
    <lineage>
        <taxon>Eukaryota</taxon>
        <taxon>Fungi</taxon>
        <taxon>Dikarya</taxon>
        <taxon>Basidiomycota</taxon>
        <taxon>Agaricomycotina</taxon>
        <taxon>Agaricomycetes</taxon>
        <taxon>Agaricomycetidae</taxon>
        <taxon>Agaricales</taxon>
        <taxon>Agaricineae</taxon>
        <taxon>Strophariaceae</taxon>
        <taxon>Psilocybe</taxon>
    </lineage>
</organism>
<feature type="transmembrane region" description="Helical" evidence="2">
    <location>
        <begin position="544"/>
        <end position="566"/>
    </location>
</feature>
<reference evidence="3" key="1">
    <citation type="submission" date="2021-02" db="EMBL/GenBank/DDBJ databases">
        <title>Psilocybe cubensis genome.</title>
        <authorList>
            <person name="Mckernan K.J."/>
            <person name="Crawford S."/>
            <person name="Trippe A."/>
            <person name="Kane L.T."/>
            <person name="Mclaughlin S."/>
        </authorList>
    </citation>
    <scope>NUCLEOTIDE SEQUENCE [LARGE SCALE GENOMIC DNA]</scope>
    <source>
        <strain evidence="3">MGC-MH-2018</strain>
    </source>
</reference>
<feature type="transmembrane region" description="Helical" evidence="2">
    <location>
        <begin position="118"/>
        <end position="138"/>
    </location>
</feature>
<name>A0A8H7XZB2_PSICU</name>
<feature type="transmembrane region" description="Helical" evidence="2">
    <location>
        <begin position="192"/>
        <end position="212"/>
    </location>
</feature>
<feature type="transmembrane region" description="Helical" evidence="2">
    <location>
        <begin position="73"/>
        <end position="106"/>
    </location>
</feature>
<accession>A0A8H7XZB2</accession>
<dbReference type="AlphaFoldDB" id="A0A8H7XZB2"/>
<proteinExistence type="predicted"/>
<protein>
    <submittedName>
        <fullName evidence="3">Uncharacterized protein</fullName>
    </submittedName>
</protein>
<evidence type="ECO:0000256" key="1">
    <source>
        <dbReference type="SAM" id="MobiDB-lite"/>
    </source>
</evidence>
<gene>
    <name evidence="3" type="ORF">JR316_004935</name>
</gene>
<dbReference type="EMBL" id="JAFIQS010000004">
    <property type="protein sequence ID" value="KAG5170546.1"/>
    <property type="molecule type" value="Genomic_DNA"/>
</dbReference>
<evidence type="ECO:0000313" key="3">
    <source>
        <dbReference type="EMBL" id="KAG5170546.1"/>
    </source>
</evidence>
<keyword evidence="2" id="KW-0472">Membrane</keyword>